<gene>
    <name evidence="5" type="primary">fmt</name>
    <name evidence="8" type="ORF">ADN01_09785</name>
</gene>
<dbReference type="OrthoDB" id="9802815at2"/>
<protein>
    <recommendedName>
        <fullName evidence="2 5">Methionyl-tRNA formyltransferase</fullName>
        <ecNumber evidence="2 5">2.1.2.9</ecNumber>
    </recommendedName>
</protein>
<dbReference type="EMBL" id="LGCM01000035">
    <property type="protein sequence ID" value="KPL81851.1"/>
    <property type="molecule type" value="Genomic_DNA"/>
</dbReference>
<reference evidence="8 9" key="1">
    <citation type="submission" date="2015-07" db="EMBL/GenBank/DDBJ databases">
        <title>Genome sequence of Levilinea saccharolytica DSM 16555.</title>
        <authorList>
            <person name="Hemp J."/>
            <person name="Ward L.M."/>
            <person name="Pace L.A."/>
            <person name="Fischer W.W."/>
        </authorList>
    </citation>
    <scope>NUCLEOTIDE SEQUENCE [LARGE SCALE GENOMIC DNA]</scope>
    <source>
        <strain evidence="8 9">KIBI-1</strain>
    </source>
</reference>
<evidence type="ECO:0000313" key="8">
    <source>
        <dbReference type="EMBL" id="KPL81851.1"/>
    </source>
</evidence>
<evidence type="ECO:0000256" key="4">
    <source>
        <dbReference type="ARBA" id="ARBA00022917"/>
    </source>
</evidence>
<dbReference type="InterPro" id="IPR041711">
    <property type="entry name" value="Met-tRNA-FMT_N"/>
</dbReference>
<dbReference type="InterPro" id="IPR011034">
    <property type="entry name" value="Formyl_transferase-like_C_sf"/>
</dbReference>
<dbReference type="PATRIC" id="fig|229921.5.peg.3793"/>
<evidence type="ECO:0000259" key="7">
    <source>
        <dbReference type="Pfam" id="PF02911"/>
    </source>
</evidence>
<dbReference type="Gene3D" id="3.40.50.12230">
    <property type="match status" value="1"/>
</dbReference>
<dbReference type="HAMAP" id="MF_00182">
    <property type="entry name" value="Formyl_trans"/>
    <property type="match status" value="1"/>
</dbReference>
<dbReference type="GO" id="GO:0005829">
    <property type="term" value="C:cytosol"/>
    <property type="evidence" value="ECO:0007669"/>
    <property type="project" value="TreeGrafter"/>
</dbReference>
<comment type="caution">
    <text evidence="8">The sequence shown here is derived from an EMBL/GenBank/DDBJ whole genome shotgun (WGS) entry which is preliminary data.</text>
</comment>
<organism evidence="8 9">
    <name type="scientific">Levilinea saccharolytica</name>
    <dbReference type="NCBI Taxonomy" id="229921"/>
    <lineage>
        <taxon>Bacteria</taxon>
        <taxon>Bacillati</taxon>
        <taxon>Chloroflexota</taxon>
        <taxon>Anaerolineae</taxon>
        <taxon>Anaerolineales</taxon>
        <taxon>Anaerolineaceae</taxon>
        <taxon>Levilinea</taxon>
    </lineage>
</organism>
<dbReference type="InterPro" id="IPR002376">
    <property type="entry name" value="Formyl_transf_N"/>
</dbReference>
<keyword evidence="3 5" id="KW-0808">Transferase</keyword>
<dbReference type="InterPro" id="IPR044135">
    <property type="entry name" value="Met-tRNA-FMT_C"/>
</dbReference>
<name>A0A0P6XR43_9CHLR</name>
<dbReference type="GO" id="GO:0004479">
    <property type="term" value="F:methionyl-tRNA formyltransferase activity"/>
    <property type="evidence" value="ECO:0007669"/>
    <property type="project" value="UniProtKB-UniRule"/>
</dbReference>
<evidence type="ECO:0000313" key="9">
    <source>
        <dbReference type="Proteomes" id="UP000050501"/>
    </source>
</evidence>
<evidence type="ECO:0000256" key="1">
    <source>
        <dbReference type="ARBA" id="ARBA00010699"/>
    </source>
</evidence>
<dbReference type="RefSeq" id="WP_062418095.1">
    <property type="nucleotide sequence ID" value="NZ_DF967974.1"/>
</dbReference>
<evidence type="ECO:0000256" key="2">
    <source>
        <dbReference type="ARBA" id="ARBA00012261"/>
    </source>
</evidence>
<proteinExistence type="inferred from homology"/>
<dbReference type="InterPro" id="IPR036477">
    <property type="entry name" value="Formyl_transf_N_sf"/>
</dbReference>
<dbReference type="Pfam" id="PF00551">
    <property type="entry name" value="Formyl_trans_N"/>
    <property type="match status" value="1"/>
</dbReference>
<dbReference type="CDD" id="cd08704">
    <property type="entry name" value="Met_tRNA_FMT_C"/>
    <property type="match status" value="1"/>
</dbReference>
<evidence type="ECO:0000256" key="3">
    <source>
        <dbReference type="ARBA" id="ARBA00022679"/>
    </source>
</evidence>
<comment type="similarity">
    <text evidence="1 5">Belongs to the Fmt family.</text>
</comment>
<feature type="binding site" evidence="5">
    <location>
        <begin position="113"/>
        <end position="116"/>
    </location>
    <ligand>
        <name>(6S)-5,6,7,8-tetrahydrofolate</name>
        <dbReference type="ChEBI" id="CHEBI:57453"/>
    </ligand>
</feature>
<accession>A0A0P6XR43</accession>
<sequence length="306" mass="32975">MSEHTLRVVFMGSPDFALPSLERLAAHYPVVGVVTQPDRPAGRGRTLTPPPIKLLADELGLPTIQPEKLRMPEAQEQLSAWAPDLIVVTAYGQILRQNVLDLPRFGVINVHASLLPRWRGAAPIQAALLHGDRETGVTIMKLDAGIDTGPTLARRVTAISEDDNAATLSTRLAQMGADLLVECLPEYLEGRLKAVPQPEEGATYAGMIKKEEGQLDFSQSAEALVRRVRAFTPWPGAFTFVEGGLLKVLRAHAAAGKGEPGQRVSAGGKPAFGTAQGLLVLDEVQPAGKKPMLGDVFLRGTRHWEN</sequence>
<dbReference type="SUPFAM" id="SSF53328">
    <property type="entry name" value="Formyltransferase"/>
    <property type="match status" value="1"/>
</dbReference>
<dbReference type="STRING" id="229921.ADN01_09785"/>
<comment type="catalytic activity">
    <reaction evidence="5">
        <text>L-methionyl-tRNA(fMet) + (6R)-10-formyltetrahydrofolate = N-formyl-L-methionyl-tRNA(fMet) + (6S)-5,6,7,8-tetrahydrofolate + H(+)</text>
        <dbReference type="Rhea" id="RHEA:24380"/>
        <dbReference type="Rhea" id="RHEA-COMP:9952"/>
        <dbReference type="Rhea" id="RHEA-COMP:9953"/>
        <dbReference type="ChEBI" id="CHEBI:15378"/>
        <dbReference type="ChEBI" id="CHEBI:57453"/>
        <dbReference type="ChEBI" id="CHEBI:78530"/>
        <dbReference type="ChEBI" id="CHEBI:78844"/>
        <dbReference type="ChEBI" id="CHEBI:195366"/>
        <dbReference type="EC" id="2.1.2.9"/>
    </reaction>
</comment>
<dbReference type="Pfam" id="PF02911">
    <property type="entry name" value="Formyl_trans_C"/>
    <property type="match status" value="1"/>
</dbReference>
<dbReference type="NCBIfam" id="TIGR00460">
    <property type="entry name" value="fmt"/>
    <property type="match status" value="1"/>
</dbReference>
<keyword evidence="4 5" id="KW-0648">Protein biosynthesis</keyword>
<dbReference type="SUPFAM" id="SSF50486">
    <property type="entry name" value="FMT C-terminal domain-like"/>
    <property type="match status" value="1"/>
</dbReference>
<dbReference type="PANTHER" id="PTHR11138:SF5">
    <property type="entry name" value="METHIONYL-TRNA FORMYLTRANSFERASE, MITOCHONDRIAL"/>
    <property type="match status" value="1"/>
</dbReference>
<dbReference type="EC" id="2.1.2.9" evidence="2 5"/>
<comment type="function">
    <text evidence="5">Attaches a formyl group to the free amino group of methionyl-tRNA(fMet). The formyl group appears to play a dual role in the initiator identity of N-formylmethionyl-tRNA by promoting its recognition by IF2 and preventing the misappropriation of this tRNA by the elongation apparatus.</text>
</comment>
<evidence type="ECO:0000259" key="6">
    <source>
        <dbReference type="Pfam" id="PF00551"/>
    </source>
</evidence>
<dbReference type="InterPro" id="IPR005794">
    <property type="entry name" value="Fmt"/>
</dbReference>
<feature type="domain" description="Formyl transferase N-terminal" evidence="6">
    <location>
        <begin position="28"/>
        <end position="183"/>
    </location>
</feature>
<dbReference type="Proteomes" id="UP000050501">
    <property type="component" value="Unassembled WGS sequence"/>
</dbReference>
<evidence type="ECO:0000256" key="5">
    <source>
        <dbReference type="HAMAP-Rule" id="MF_00182"/>
    </source>
</evidence>
<keyword evidence="9" id="KW-1185">Reference proteome</keyword>
<dbReference type="CDD" id="cd08646">
    <property type="entry name" value="FMT_core_Met-tRNA-FMT_N"/>
    <property type="match status" value="1"/>
</dbReference>
<dbReference type="FunFam" id="3.40.50.12230:FF:000001">
    <property type="entry name" value="Methionyl-tRNA formyltransferase"/>
    <property type="match status" value="1"/>
</dbReference>
<dbReference type="AlphaFoldDB" id="A0A0P6XR43"/>
<feature type="domain" description="Formyl transferase C-terminal" evidence="7">
    <location>
        <begin position="208"/>
        <end position="301"/>
    </location>
</feature>
<dbReference type="PANTHER" id="PTHR11138">
    <property type="entry name" value="METHIONYL-TRNA FORMYLTRANSFERASE"/>
    <property type="match status" value="1"/>
</dbReference>
<dbReference type="InterPro" id="IPR005793">
    <property type="entry name" value="Formyl_trans_C"/>
</dbReference>